<accession>A0A1V4IH42</accession>
<evidence type="ECO:0000313" key="4">
    <source>
        <dbReference type="Proteomes" id="UP000191056"/>
    </source>
</evidence>
<dbReference type="RefSeq" id="WP_079441307.1">
    <property type="nucleotide sequence ID" value="NZ_JBLZIA010000012.1"/>
</dbReference>
<comment type="caution">
    <text evidence="3">The sequence shown here is derived from an EMBL/GenBank/DDBJ whole genome shotgun (WGS) entry which is preliminary data.</text>
</comment>
<dbReference type="SUPFAM" id="SSF53756">
    <property type="entry name" value="UDP-Glycosyltransferase/glycogen phosphorylase"/>
    <property type="match status" value="1"/>
</dbReference>
<dbReference type="Gene3D" id="3.40.50.2000">
    <property type="entry name" value="Glycogen Phosphorylase B"/>
    <property type="match status" value="2"/>
</dbReference>
<dbReference type="STRING" id="225345.CLCHR_36420"/>
<keyword evidence="3" id="KW-0808">Transferase</keyword>
<keyword evidence="4" id="KW-1185">Reference proteome</keyword>
<keyword evidence="3" id="KW-0328">Glycosyltransferase</keyword>
<dbReference type="CDD" id="cd03820">
    <property type="entry name" value="GT4_AmsD-like"/>
    <property type="match status" value="1"/>
</dbReference>
<dbReference type="InterPro" id="IPR001296">
    <property type="entry name" value="Glyco_trans_1"/>
</dbReference>
<dbReference type="PANTHER" id="PTHR12526:SF630">
    <property type="entry name" value="GLYCOSYLTRANSFERASE"/>
    <property type="match status" value="1"/>
</dbReference>
<sequence length="398" mass="45619">MKICFLTNSIFSYGGVERVVSVIASSLAEHHDVEVLCTLDKYATNRELYNLNSNVHVNINSDIKKIGSVSKILSGAGRKINKRTGVLNNKNMIRILQRTYYPTELKDNFIEYLNNKKYDVVIGVEGYFSLLLAIICDKLNCKVIGWQHNSYYAYFNTPNKYNYKQNALFESYLKNLDKYIVLTDEDKNNIRKYFLADCERIYNPLSFTSPLKSECTEKNVISVGRLVKDQKGFDLLINAFSTIAAKCRDWTLTIVGDGEEKNNLNDLINRLKLNSQIRIEPFTNQIQKYYLNSSIFVSSSRWEGFGLVITEAMECGVPVIAFENSGPKEIINKNNENGILVPRNNIDALGKAIFDLIKDEEKRKKISKNSIERAKDFSVENTIEKWNKLLSQVVKIEN</sequence>
<dbReference type="Pfam" id="PF13439">
    <property type="entry name" value="Glyco_transf_4"/>
    <property type="match status" value="1"/>
</dbReference>
<feature type="domain" description="Glycosyltransferase subfamily 4-like N-terminal" evidence="2">
    <location>
        <begin position="13"/>
        <end position="204"/>
    </location>
</feature>
<evidence type="ECO:0000313" key="3">
    <source>
        <dbReference type="EMBL" id="OPJ59170.1"/>
    </source>
</evidence>
<name>A0A1V4IH42_9CLOT</name>
<reference evidence="3 4" key="1">
    <citation type="submission" date="2017-03" db="EMBL/GenBank/DDBJ databases">
        <title>Genome sequence of Clostridium chromiireducens DSM 23318.</title>
        <authorList>
            <person name="Poehlein A."/>
            <person name="Daniel R."/>
        </authorList>
    </citation>
    <scope>NUCLEOTIDE SEQUENCE [LARGE SCALE GENOMIC DNA]</scope>
    <source>
        <strain evidence="3 4">DSM 23318</strain>
    </source>
</reference>
<evidence type="ECO:0000259" key="1">
    <source>
        <dbReference type="Pfam" id="PF00534"/>
    </source>
</evidence>
<dbReference type="EMBL" id="MZGT01000057">
    <property type="protein sequence ID" value="OPJ59170.1"/>
    <property type="molecule type" value="Genomic_DNA"/>
</dbReference>
<dbReference type="InterPro" id="IPR028098">
    <property type="entry name" value="Glyco_trans_4-like_N"/>
</dbReference>
<dbReference type="EC" id="2.4.1.52" evidence="3"/>
<feature type="domain" description="Glycosyl transferase family 1" evidence="1">
    <location>
        <begin position="216"/>
        <end position="372"/>
    </location>
</feature>
<gene>
    <name evidence="3" type="primary">tagE</name>
    <name evidence="3" type="ORF">CLCHR_36420</name>
</gene>
<dbReference type="GO" id="GO:0047265">
    <property type="term" value="F:poly(glycerol-phosphate) alpha-glucosyltransferase activity"/>
    <property type="evidence" value="ECO:0007669"/>
    <property type="project" value="UniProtKB-EC"/>
</dbReference>
<dbReference type="AlphaFoldDB" id="A0A1V4IH42"/>
<dbReference type="OrthoDB" id="2023634at2"/>
<organism evidence="3 4">
    <name type="scientific">Clostridium chromiireducens</name>
    <dbReference type="NCBI Taxonomy" id="225345"/>
    <lineage>
        <taxon>Bacteria</taxon>
        <taxon>Bacillati</taxon>
        <taxon>Bacillota</taxon>
        <taxon>Clostridia</taxon>
        <taxon>Eubacteriales</taxon>
        <taxon>Clostridiaceae</taxon>
        <taxon>Clostridium</taxon>
    </lineage>
</organism>
<dbReference type="Pfam" id="PF00534">
    <property type="entry name" value="Glycos_transf_1"/>
    <property type="match status" value="1"/>
</dbReference>
<dbReference type="Proteomes" id="UP000191056">
    <property type="component" value="Unassembled WGS sequence"/>
</dbReference>
<protein>
    <submittedName>
        <fullName evidence="3">Putative poly(Glycerol-phosphate) alpha-glucosyltransferase</fullName>
        <ecNumber evidence="3">2.4.1.52</ecNumber>
    </submittedName>
</protein>
<dbReference type="PANTHER" id="PTHR12526">
    <property type="entry name" value="GLYCOSYLTRANSFERASE"/>
    <property type="match status" value="1"/>
</dbReference>
<proteinExistence type="predicted"/>
<evidence type="ECO:0000259" key="2">
    <source>
        <dbReference type="Pfam" id="PF13439"/>
    </source>
</evidence>